<proteinExistence type="predicted"/>
<evidence type="ECO:0000313" key="4">
    <source>
        <dbReference type="Proteomes" id="UP001054902"/>
    </source>
</evidence>
<dbReference type="Gene3D" id="6.10.140.530">
    <property type="match status" value="1"/>
</dbReference>
<feature type="domain" description="Helicase-associated" evidence="2">
    <location>
        <begin position="29"/>
        <end position="95"/>
    </location>
</feature>
<protein>
    <recommendedName>
        <fullName evidence="2">Helicase-associated domain-containing protein</fullName>
    </recommendedName>
</protein>
<evidence type="ECO:0000313" key="3">
    <source>
        <dbReference type="EMBL" id="GFH61940.1"/>
    </source>
</evidence>
<feature type="compositionally biased region" description="Basic residues" evidence="1">
    <location>
        <begin position="123"/>
        <end position="153"/>
    </location>
</feature>
<evidence type="ECO:0000259" key="2">
    <source>
        <dbReference type="Pfam" id="PF03457"/>
    </source>
</evidence>
<keyword evidence="4" id="KW-1185">Reference proteome</keyword>
<dbReference type="InterPro" id="IPR005114">
    <property type="entry name" value="Helicase_assoc"/>
</dbReference>
<evidence type="ECO:0000256" key="1">
    <source>
        <dbReference type="SAM" id="MobiDB-lite"/>
    </source>
</evidence>
<feature type="region of interest" description="Disordered" evidence="1">
    <location>
        <begin position="1"/>
        <end position="27"/>
    </location>
</feature>
<sequence>MSSEIAREEDEEDSSSSEEEEVKESKYSEIWNERLEQLKEYKAQNGHCNVSTIDEGNKALGGWVSKQRRQYKRMLEGLKSSMTEEKVKKLENIGFEWSLRKNTTVKRHSKKRIVSKNTPVNRSSKKRVASKNTAVKRRSKRLRSRKSKIGIKK</sequence>
<dbReference type="PANTHER" id="PTHR33418">
    <property type="entry name" value="HELICASE-ASSOCIATED"/>
    <property type="match status" value="1"/>
</dbReference>
<dbReference type="Pfam" id="PF03457">
    <property type="entry name" value="HA"/>
    <property type="match status" value="1"/>
</dbReference>
<dbReference type="AlphaFoldDB" id="A0AAD3HFP4"/>
<comment type="caution">
    <text evidence="3">The sequence shown here is derived from an EMBL/GenBank/DDBJ whole genome shotgun (WGS) entry which is preliminary data.</text>
</comment>
<gene>
    <name evidence="3" type="ORF">CTEN210_18416</name>
</gene>
<accession>A0AAD3HFP4</accession>
<dbReference type="PANTHER" id="PTHR33418:SF1">
    <property type="entry name" value="HELICASE-ASSOCIATED DOMAIN-CONTAINING PROTEIN"/>
    <property type="match status" value="1"/>
</dbReference>
<dbReference type="Proteomes" id="UP001054902">
    <property type="component" value="Unassembled WGS sequence"/>
</dbReference>
<reference evidence="3 4" key="1">
    <citation type="journal article" date="2021" name="Sci. Rep.">
        <title>The genome of the diatom Chaetoceros tenuissimus carries an ancient integrated fragment of an extant virus.</title>
        <authorList>
            <person name="Hongo Y."/>
            <person name="Kimura K."/>
            <person name="Takaki Y."/>
            <person name="Yoshida Y."/>
            <person name="Baba S."/>
            <person name="Kobayashi G."/>
            <person name="Nagasaki K."/>
            <person name="Hano T."/>
            <person name="Tomaru Y."/>
        </authorList>
    </citation>
    <scope>NUCLEOTIDE SEQUENCE [LARGE SCALE GENOMIC DNA]</scope>
    <source>
        <strain evidence="3 4">NIES-3715</strain>
    </source>
</reference>
<dbReference type="EMBL" id="BLLK01000075">
    <property type="protein sequence ID" value="GFH61940.1"/>
    <property type="molecule type" value="Genomic_DNA"/>
</dbReference>
<feature type="compositionally biased region" description="Acidic residues" evidence="1">
    <location>
        <begin position="7"/>
        <end position="22"/>
    </location>
</feature>
<feature type="region of interest" description="Disordered" evidence="1">
    <location>
        <begin position="106"/>
        <end position="153"/>
    </location>
</feature>
<name>A0AAD3HFP4_9STRA</name>
<organism evidence="3 4">
    <name type="scientific">Chaetoceros tenuissimus</name>
    <dbReference type="NCBI Taxonomy" id="426638"/>
    <lineage>
        <taxon>Eukaryota</taxon>
        <taxon>Sar</taxon>
        <taxon>Stramenopiles</taxon>
        <taxon>Ochrophyta</taxon>
        <taxon>Bacillariophyta</taxon>
        <taxon>Coscinodiscophyceae</taxon>
        <taxon>Chaetocerotophycidae</taxon>
        <taxon>Chaetocerotales</taxon>
        <taxon>Chaetocerotaceae</taxon>
        <taxon>Chaetoceros</taxon>
    </lineage>
</organism>